<evidence type="ECO:0000313" key="1">
    <source>
        <dbReference type="EMBL" id="DAF64067.1"/>
    </source>
</evidence>
<organism evidence="1">
    <name type="scientific">Podoviridae sp. ctS6V7</name>
    <dbReference type="NCBI Taxonomy" id="2827735"/>
    <lineage>
        <taxon>Viruses</taxon>
        <taxon>Duplodnaviria</taxon>
        <taxon>Heunggongvirae</taxon>
        <taxon>Uroviricota</taxon>
        <taxon>Caudoviricetes</taxon>
    </lineage>
</organism>
<reference evidence="1" key="1">
    <citation type="journal article" date="2021" name="Proc. Natl. Acad. Sci. U.S.A.">
        <title>A Catalog of Tens of Thousands of Viruses from Human Metagenomes Reveals Hidden Associations with Chronic Diseases.</title>
        <authorList>
            <person name="Tisza M.J."/>
            <person name="Buck C.B."/>
        </authorList>
    </citation>
    <scope>NUCLEOTIDE SEQUENCE</scope>
    <source>
        <strain evidence="1">CtS6V7</strain>
    </source>
</reference>
<proteinExistence type="predicted"/>
<dbReference type="EMBL" id="BK032849">
    <property type="protein sequence ID" value="DAF64067.1"/>
    <property type="molecule type" value="Genomic_DNA"/>
</dbReference>
<name>A0A8S5TLZ2_9CAUD</name>
<sequence length="52" mass="5755">METREKELMKAAELLNRVNVSGIQNMVNIVTAYQLITGMATVEEKGEEDGAK</sequence>
<protein>
    <submittedName>
        <fullName evidence="1">Uncharacterized protein</fullName>
    </submittedName>
</protein>
<accession>A0A8S5TLZ2</accession>